<dbReference type="OrthoDB" id="370604at2"/>
<evidence type="ECO:0008006" key="4">
    <source>
        <dbReference type="Google" id="ProtNLM"/>
    </source>
</evidence>
<evidence type="ECO:0000313" key="2">
    <source>
        <dbReference type="EMBL" id="RFT06010.1"/>
    </source>
</evidence>
<reference evidence="2 3" key="1">
    <citation type="submission" date="2018-07" db="EMBL/GenBank/DDBJ databases">
        <title>GABA Modulating Bacteria of the Human Gut Microbiota.</title>
        <authorList>
            <person name="Strandwitz P."/>
            <person name="Kim K.H."/>
            <person name="Terekhova D."/>
            <person name="Liu J.K."/>
            <person name="Sharma A."/>
            <person name="Levering J."/>
            <person name="Mcdonald D."/>
            <person name="Dietrich D."/>
            <person name="Ramadhar T.R."/>
            <person name="Lekbua A."/>
            <person name="Mroue N."/>
            <person name="Liston C."/>
            <person name="Stewart E.J."/>
            <person name="Dubin M.J."/>
            <person name="Zengler K."/>
            <person name="Knight R."/>
            <person name="Gilbert J.A."/>
            <person name="Clardy J."/>
            <person name="Lewis K."/>
        </authorList>
    </citation>
    <scope>NUCLEOTIDE SEQUENCE [LARGE SCALE GENOMIC DNA]</scope>
    <source>
        <strain evidence="2 3">KLE1738</strain>
    </source>
</reference>
<dbReference type="RefSeq" id="WP_117142586.1">
    <property type="nucleotide sequence ID" value="NZ_CAKXKJ010000011.1"/>
</dbReference>
<sequence length="218" mass="24076">MPHSLTHPERLTITGPQGETYQGGDQEWYRDLWQRRAGCGPTTAAALLSYLSQTRPGLRPMVPAAARTQAGFLRYMEALWPYVTPGARGLDKPESLVLGCRSFALSRGCRLQGQVLEIPAQREARPSLDQCRQFVAQCLDQDCPVAFLNFSHGALKNLDSWHWVPLTAMTEGESVLLCTILDEGEARVIDLALWWETSSLGGALVGLFPDMESDQTDG</sequence>
<dbReference type="SUPFAM" id="SSF54001">
    <property type="entry name" value="Cysteine proteinases"/>
    <property type="match status" value="1"/>
</dbReference>
<feature type="compositionally biased region" description="Basic and acidic residues" evidence="1">
    <location>
        <begin position="1"/>
        <end position="10"/>
    </location>
</feature>
<dbReference type="GeneID" id="97996535"/>
<keyword evidence="3" id="KW-1185">Reference proteome</keyword>
<evidence type="ECO:0000256" key="1">
    <source>
        <dbReference type="SAM" id="MobiDB-lite"/>
    </source>
</evidence>
<dbReference type="EMBL" id="QQRQ01000019">
    <property type="protein sequence ID" value="RFT06010.1"/>
    <property type="molecule type" value="Genomic_DNA"/>
</dbReference>
<dbReference type="AlphaFoldDB" id="A0A3E2B1T4"/>
<dbReference type="InterPro" id="IPR038765">
    <property type="entry name" value="Papain-like_cys_pep_sf"/>
</dbReference>
<dbReference type="Proteomes" id="UP000260649">
    <property type="component" value="Unassembled WGS sequence"/>
</dbReference>
<protein>
    <recommendedName>
        <fullName evidence="4">Peptidase C39-like domain-containing protein</fullName>
    </recommendedName>
</protein>
<feature type="region of interest" description="Disordered" evidence="1">
    <location>
        <begin position="1"/>
        <end position="20"/>
    </location>
</feature>
<accession>A0A3E2B1T4</accession>
<name>A0A3E2B1T4_9FIRM</name>
<gene>
    <name evidence="2" type="ORF">DV520_09715</name>
</gene>
<organism evidence="2 3">
    <name type="scientific">Evtepia gabavorous</name>
    <dbReference type="NCBI Taxonomy" id="2211183"/>
    <lineage>
        <taxon>Bacteria</taxon>
        <taxon>Bacillati</taxon>
        <taxon>Bacillota</taxon>
        <taxon>Clostridia</taxon>
        <taxon>Eubacteriales</taxon>
        <taxon>Evtepia</taxon>
    </lineage>
</organism>
<comment type="caution">
    <text evidence="2">The sequence shown here is derived from an EMBL/GenBank/DDBJ whole genome shotgun (WGS) entry which is preliminary data.</text>
</comment>
<evidence type="ECO:0000313" key="3">
    <source>
        <dbReference type="Proteomes" id="UP000260649"/>
    </source>
</evidence>
<proteinExistence type="predicted"/>